<dbReference type="EMBL" id="JAUYVI010000005">
    <property type="protein sequence ID" value="MDQ7249173.1"/>
    <property type="molecule type" value="Genomic_DNA"/>
</dbReference>
<dbReference type="InterPro" id="IPR029024">
    <property type="entry name" value="TerB-like"/>
</dbReference>
<reference evidence="3" key="1">
    <citation type="submission" date="2023-08" db="EMBL/GenBank/DDBJ databases">
        <title>Rhodospirillaceae gen. nov., a novel taxon isolated from the Yangtze River Yuezi River estuary sludge.</title>
        <authorList>
            <person name="Ruan L."/>
        </authorList>
    </citation>
    <scope>NUCLEOTIDE SEQUENCE [LARGE SCALE GENOMIC DNA]</scope>
    <source>
        <strain evidence="3">R-7</strain>
    </source>
</reference>
<dbReference type="Proteomes" id="UP001230156">
    <property type="component" value="Unassembled WGS sequence"/>
</dbReference>
<protein>
    <submittedName>
        <fullName evidence="2">Tellurite resistance TerB family protein</fullName>
    </submittedName>
</protein>
<proteinExistence type="predicted"/>
<dbReference type="Gene3D" id="1.10.3680.10">
    <property type="entry name" value="TerB-like"/>
    <property type="match status" value="1"/>
</dbReference>
<dbReference type="RefSeq" id="WP_379956875.1">
    <property type="nucleotide sequence ID" value="NZ_JAUYVI010000005.1"/>
</dbReference>
<evidence type="ECO:0000313" key="3">
    <source>
        <dbReference type="Proteomes" id="UP001230156"/>
    </source>
</evidence>
<dbReference type="InterPro" id="IPR007791">
    <property type="entry name" value="DjlA_N"/>
</dbReference>
<comment type="caution">
    <text evidence="2">The sequence shown here is derived from an EMBL/GenBank/DDBJ whole genome shotgun (WGS) entry which is preliminary data.</text>
</comment>
<accession>A0ABU0YQW6</accession>
<dbReference type="CDD" id="cd07176">
    <property type="entry name" value="terB"/>
    <property type="match status" value="1"/>
</dbReference>
<dbReference type="SUPFAM" id="SSF158682">
    <property type="entry name" value="TerB-like"/>
    <property type="match status" value="1"/>
</dbReference>
<feature type="domain" description="Co-chaperone DjlA N-terminal" evidence="1">
    <location>
        <begin position="6"/>
        <end position="116"/>
    </location>
</feature>
<gene>
    <name evidence="2" type="ORF">Q8A70_15910</name>
</gene>
<evidence type="ECO:0000259" key="1">
    <source>
        <dbReference type="Pfam" id="PF05099"/>
    </source>
</evidence>
<sequence length="134" mass="14583">MTTHHAALIYTMVLMAAADRDMTDAEMTSIGDMVAHLPVFRDYDRSKIAATAAGCVDLLNQDDGLDKVLAEIKKALPERLRETAYALACDVAAADNKVSQEEARLLDLIRYSLSIGKLPAAAIERGARARHLTL</sequence>
<organism evidence="2 3">
    <name type="scientific">Dongia sedimenti</name>
    <dbReference type="NCBI Taxonomy" id="3064282"/>
    <lineage>
        <taxon>Bacteria</taxon>
        <taxon>Pseudomonadati</taxon>
        <taxon>Pseudomonadota</taxon>
        <taxon>Alphaproteobacteria</taxon>
        <taxon>Rhodospirillales</taxon>
        <taxon>Dongiaceae</taxon>
        <taxon>Dongia</taxon>
    </lineage>
</organism>
<name>A0ABU0YQW6_9PROT</name>
<dbReference type="Pfam" id="PF05099">
    <property type="entry name" value="TerB"/>
    <property type="match status" value="1"/>
</dbReference>
<evidence type="ECO:0000313" key="2">
    <source>
        <dbReference type="EMBL" id="MDQ7249173.1"/>
    </source>
</evidence>
<keyword evidence="3" id="KW-1185">Reference proteome</keyword>